<organism evidence="1 2">
    <name type="scientific">Streptomyces pacificus</name>
    <dbReference type="NCBI Taxonomy" id="2705029"/>
    <lineage>
        <taxon>Bacteria</taxon>
        <taxon>Bacillati</taxon>
        <taxon>Actinomycetota</taxon>
        <taxon>Actinomycetes</taxon>
        <taxon>Kitasatosporales</taxon>
        <taxon>Streptomycetaceae</taxon>
        <taxon>Streptomyces</taxon>
    </lineage>
</organism>
<dbReference type="EMBL" id="BLLG01000001">
    <property type="protein sequence ID" value="GFH34308.1"/>
    <property type="molecule type" value="Genomic_DNA"/>
</dbReference>
<keyword evidence="2" id="KW-1185">Reference proteome</keyword>
<accession>A0A6A0ANU8</accession>
<protein>
    <submittedName>
        <fullName evidence="1">Uncharacterized protein</fullName>
    </submittedName>
</protein>
<dbReference type="Proteomes" id="UP000484988">
    <property type="component" value="Unassembled WGS sequence"/>
</dbReference>
<dbReference type="AlphaFoldDB" id="A0A6A0ANU8"/>
<evidence type="ECO:0000313" key="1">
    <source>
        <dbReference type="EMBL" id="GFH34308.1"/>
    </source>
</evidence>
<sequence>MALPIGLSTVTVSGSFKAPDGTARKGKLLFTPEPAILTSATHDTLVLGTTVATLDVDGAFTVTLLATDDADVTPTGWTYRVTERWHDAPGRSYPLSLPAAAPAVDLADVTPTAPAEGEYVVITGPQGPPGSEADAEAYTDAAVAAHAAATTAVHGIPDTAALETTSGATAKVTTHAAATDPHGDRAYADATFATITVVTTLSGDVSNLDSFVQDCLTRVANIEQGVAFLAAVNTSLLSVASKHTLDGTLDRLGFHGVAPVARQAITGSRSDGTALTSLLTALHTLGLITDNTTA</sequence>
<name>A0A6A0ANU8_9ACTN</name>
<dbReference type="RefSeq" id="WP_173261087.1">
    <property type="nucleotide sequence ID" value="NZ_BLLG01000001.1"/>
</dbReference>
<comment type="caution">
    <text evidence="1">The sequence shown here is derived from an EMBL/GenBank/DDBJ whole genome shotgun (WGS) entry which is preliminary data.</text>
</comment>
<reference evidence="1 2" key="1">
    <citation type="submission" date="2020-02" db="EMBL/GenBank/DDBJ databases">
        <title>Whole Genome Shotgun Sequence of Streptomyces sp. strain CWH03.</title>
        <authorList>
            <person name="Dohra H."/>
            <person name="Kodani S."/>
            <person name="Yamamura H."/>
        </authorList>
    </citation>
    <scope>NUCLEOTIDE SEQUENCE [LARGE SCALE GENOMIC DNA]</scope>
    <source>
        <strain evidence="1 2">CWH03</strain>
    </source>
</reference>
<gene>
    <name evidence="1" type="ORF">SCWH03_05220</name>
</gene>
<evidence type="ECO:0000313" key="2">
    <source>
        <dbReference type="Proteomes" id="UP000484988"/>
    </source>
</evidence>
<proteinExistence type="predicted"/>